<name>A0A8H9N5M3_VIBVL</name>
<dbReference type="Proteomes" id="UP000863257">
    <property type="component" value="Unassembled WGS sequence"/>
</dbReference>
<gene>
    <name evidence="1" type="ORF">I7730_25750</name>
</gene>
<reference evidence="1" key="2">
    <citation type="submission" date="2019-01" db="EMBL/GenBank/DDBJ databases">
        <authorList>
            <consortium name="NCBI Pathogen Detection Project"/>
        </authorList>
    </citation>
    <scope>NUCLEOTIDE SEQUENCE</scope>
    <source>
        <strain evidence="1">BCW_3452</strain>
    </source>
</reference>
<organism evidence="1">
    <name type="scientific">Vibrio vulnificus</name>
    <dbReference type="NCBI Taxonomy" id="672"/>
    <lineage>
        <taxon>Bacteria</taxon>
        <taxon>Pseudomonadati</taxon>
        <taxon>Pseudomonadota</taxon>
        <taxon>Gammaproteobacteria</taxon>
        <taxon>Vibrionales</taxon>
        <taxon>Vibrionaceae</taxon>
        <taxon>Vibrio</taxon>
    </lineage>
</organism>
<dbReference type="EMBL" id="DACRBY010000152">
    <property type="protein sequence ID" value="HAS8543136.1"/>
    <property type="molecule type" value="Genomic_DNA"/>
</dbReference>
<dbReference type="AlphaFoldDB" id="A0A8H9N5M3"/>
<comment type="caution">
    <text evidence="1">The sequence shown here is derived from an EMBL/GenBank/DDBJ whole genome shotgun (WGS) entry which is preliminary data.</text>
</comment>
<accession>A0A8H9N5M3</accession>
<proteinExistence type="predicted"/>
<evidence type="ECO:0000313" key="1">
    <source>
        <dbReference type="EMBL" id="HAS8543136.1"/>
    </source>
</evidence>
<protein>
    <submittedName>
        <fullName evidence="1">Uncharacterized protein</fullName>
    </submittedName>
</protein>
<dbReference type="RefSeq" id="WP_154186046.1">
    <property type="nucleotide sequence ID" value="NZ_CP035784.1"/>
</dbReference>
<sequence length="140" mass="16334">MSKIWVYHTFQPDDENFEVSIRHVIVAKNKAEANKVLISYEKPTATEIELNKKFETTTEMLKWLNAENNLGVHEWDAYPHVNWVCLSGKLASPMGGISYYLQFANELQEYVKKNPSPQLEKMINKRLTDVKNVEKYLANR</sequence>
<reference evidence="1" key="1">
    <citation type="journal article" date="2018" name="Genome Biol.">
        <title>SKESA: strategic k-mer extension for scrupulous assemblies.</title>
        <authorList>
            <person name="Souvorov A."/>
            <person name="Agarwala R."/>
            <person name="Lipman D.J."/>
        </authorList>
    </citation>
    <scope>NUCLEOTIDE SEQUENCE</scope>
    <source>
        <strain evidence="1">BCW_3452</strain>
    </source>
</reference>